<reference evidence="3" key="1">
    <citation type="submission" date="2018-01" db="EMBL/GenBank/DDBJ databases">
        <title>An insight into the sialome of Amazonian anophelines.</title>
        <authorList>
            <person name="Ribeiro J.M."/>
            <person name="Scarpassa V."/>
            <person name="Calvo E."/>
        </authorList>
    </citation>
    <scope>NUCLEOTIDE SEQUENCE</scope>
</reference>
<keyword evidence="2" id="KW-0732">Signal</keyword>
<dbReference type="EMBL" id="GGFL01013566">
    <property type="protein sequence ID" value="MBW77744.1"/>
    <property type="molecule type" value="Transcribed_RNA"/>
</dbReference>
<sequence length="102" mass="11349">MLLLFAVLEAAAAAAAVAAACACCAARISCTFAQSSSYLARMAGIIWFTVFSSFPSVLFERFSSHRMRIFFSLSCKDCRLIERCASRYRNTTFRVLFEPEPP</sequence>
<feature type="signal peptide" evidence="2">
    <location>
        <begin position="1"/>
        <end position="18"/>
    </location>
</feature>
<keyword evidence="1" id="KW-0472">Membrane</keyword>
<protein>
    <recommendedName>
        <fullName evidence="4">Secreted protein</fullName>
    </recommendedName>
</protein>
<proteinExistence type="predicted"/>
<organism evidence="3">
    <name type="scientific">Anopheles darlingi</name>
    <name type="common">Mosquito</name>
    <dbReference type="NCBI Taxonomy" id="43151"/>
    <lineage>
        <taxon>Eukaryota</taxon>
        <taxon>Metazoa</taxon>
        <taxon>Ecdysozoa</taxon>
        <taxon>Arthropoda</taxon>
        <taxon>Hexapoda</taxon>
        <taxon>Insecta</taxon>
        <taxon>Pterygota</taxon>
        <taxon>Neoptera</taxon>
        <taxon>Endopterygota</taxon>
        <taxon>Diptera</taxon>
        <taxon>Nematocera</taxon>
        <taxon>Culicoidea</taxon>
        <taxon>Culicidae</taxon>
        <taxon>Anophelinae</taxon>
        <taxon>Anopheles</taxon>
    </lineage>
</organism>
<feature type="chain" id="PRO_5014837658" description="Secreted protein" evidence="2">
    <location>
        <begin position="19"/>
        <end position="102"/>
    </location>
</feature>
<evidence type="ECO:0000256" key="2">
    <source>
        <dbReference type="SAM" id="SignalP"/>
    </source>
</evidence>
<evidence type="ECO:0000313" key="3">
    <source>
        <dbReference type="EMBL" id="MBW77744.1"/>
    </source>
</evidence>
<evidence type="ECO:0008006" key="4">
    <source>
        <dbReference type="Google" id="ProtNLM"/>
    </source>
</evidence>
<keyword evidence="1" id="KW-1133">Transmembrane helix</keyword>
<evidence type="ECO:0000256" key="1">
    <source>
        <dbReference type="SAM" id="Phobius"/>
    </source>
</evidence>
<name>A0A2M4DJP2_ANODA</name>
<feature type="transmembrane region" description="Helical" evidence="1">
    <location>
        <begin position="38"/>
        <end position="59"/>
    </location>
</feature>
<accession>A0A2M4DJP2</accession>
<keyword evidence="1" id="KW-0812">Transmembrane</keyword>
<dbReference type="AlphaFoldDB" id="A0A2M4DJP2"/>